<dbReference type="SFLD" id="SFLDS00003">
    <property type="entry name" value="Haloacid_Dehalogenase"/>
    <property type="match status" value="1"/>
</dbReference>
<dbReference type="SUPFAM" id="SSF56784">
    <property type="entry name" value="HAD-like"/>
    <property type="match status" value="1"/>
</dbReference>
<dbReference type="EMBL" id="CP012830">
    <property type="protein sequence ID" value="ALI04783.1"/>
    <property type="molecule type" value="Genomic_DNA"/>
</dbReference>
<dbReference type="Proteomes" id="UP000066487">
    <property type="component" value="Chromosome"/>
</dbReference>
<evidence type="ECO:0000313" key="3">
    <source>
        <dbReference type="EMBL" id="ALI04783.1"/>
    </source>
</evidence>
<keyword evidence="2" id="KW-0479">Metal-binding</keyword>
<evidence type="ECO:0000256" key="2">
    <source>
        <dbReference type="ARBA" id="ARBA00022723"/>
    </source>
</evidence>
<sequence>MSYRLVIFDFDGTLADSFPFFITVFNQVADKHAFRRIHPQELDSLRKRGAREIMAHIGMPRWKLPLVARTFMGLMKKHRSSILLFENIANALTHLDEKGLILAVVSSNSRENVTQILGSSCRHIQAFECGASIFGKASRLRRVMRKFGVAREDVIYIGDQPTDGEAAATAGIAFGAVAWGYGTHDAFHTLQSHEWFADVSDLRRLALRNSTAHQVSP</sequence>
<dbReference type="Pfam" id="PF13419">
    <property type="entry name" value="HAD_2"/>
    <property type="match status" value="1"/>
</dbReference>
<dbReference type="AlphaFoldDB" id="A0A0N9WRN4"/>
<dbReference type="InterPro" id="IPR036412">
    <property type="entry name" value="HAD-like_sf"/>
</dbReference>
<dbReference type="GO" id="GO:0008967">
    <property type="term" value="F:phosphoglycolate phosphatase activity"/>
    <property type="evidence" value="ECO:0007669"/>
    <property type="project" value="TreeGrafter"/>
</dbReference>
<dbReference type="GO" id="GO:0046872">
    <property type="term" value="F:metal ion binding"/>
    <property type="evidence" value="ECO:0007669"/>
    <property type="project" value="UniProtKB-KW"/>
</dbReference>
<dbReference type="InterPro" id="IPR023198">
    <property type="entry name" value="PGP-like_dom2"/>
</dbReference>
<evidence type="ECO:0000256" key="1">
    <source>
        <dbReference type="ARBA" id="ARBA00001946"/>
    </source>
</evidence>
<dbReference type="InterPro" id="IPR050155">
    <property type="entry name" value="HAD-like_hydrolase_sf"/>
</dbReference>
<dbReference type="PANTHER" id="PTHR43434">
    <property type="entry name" value="PHOSPHOGLYCOLATE PHOSPHATASE"/>
    <property type="match status" value="1"/>
</dbReference>
<dbReference type="InterPro" id="IPR023214">
    <property type="entry name" value="HAD_sf"/>
</dbReference>
<evidence type="ECO:0000313" key="4">
    <source>
        <dbReference type="Proteomes" id="UP000066487"/>
    </source>
</evidence>
<dbReference type="GO" id="GO:0005829">
    <property type="term" value="C:cytosol"/>
    <property type="evidence" value="ECO:0007669"/>
    <property type="project" value="TreeGrafter"/>
</dbReference>
<protein>
    <submittedName>
        <fullName evidence="3">Haloacid dehalogenase</fullName>
    </submittedName>
</protein>
<accession>A0A0N9WRN4</accession>
<name>A0A0N9WRN4_PSEFL</name>
<comment type="cofactor">
    <cofactor evidence="1">
        <name>Mg(2+)</name>
        <dbReference type="ChEBI" id="CHEBI:18420"/>
    </cofactor>
</comment>
<dbReference type="GO" id="GO:0006281">
    <property type="term" value="P:DNA repair"/>
    <property type="evidence" value="ECO:0007669"/>
    <property type="project" value="TreeGrafter"/>
</dbReference>
<dbReference type="InterPro" id="IPR041492">
    <property type="entry name" value="HAD_2"/>
</dbReference>
<reference evidence="3 4" key="2">
    <citation type="journal article" date="2018" name="Nature">
        <title>Mutant phenotypes for thousands of bacterial genes of unknown function.</title>
        <authorList>
            <person name="Price M.N."/>
            <person name="Wetmore K.M."/>
            <person name="Waters R.J."/>
            <person name="Callaghan M."/>
            <person name="Ray J."/>
            <person name="Liu H."/>
            <person name="Kuehl J.V."/>
            <person name="Melnyk R.A."/>
            <person name="Lamson J.S."/>
            <person name="Suh Y."/>
            <person name="Carlson H.K."/>
            <person name="Esquivel Z."/>
            <person name="Sadeeshkumar H."/>
            <person name="Chakraborty R."/>
            <person name="Zane G.M."/>
            <person name="Rubin B.E."/>
            <person name="Wall J.D."/>
            <person name="Visel A."/>
            <person name="Bristow J."/>
            <person name="Blow M.J."/>
            <person name="Arkin A.P."/>
            <person name="Deutschbauer A.M."/>
        </authorList>
    </citation>
    <scope>NUCLEOTIDE SEQUENCE [LARGE SCALE GENOMIC DNA]</scope>
    <source>
        <strain evidence="3 4">FW300-N2E3</strain>
    </source>
</reference>
<dbReference type="SFLD" id="SFLDG01129">
    <property type="entry name" value="C1.5:_HAD__Beta-PGM__Phosphata"/>
    <property type="match status" value="1"/>
</dbReference>
<dbReference type="Gene3D" id="3.40.50.1000">
    <property type="entry name" value="HAD superfamily/HAD-like"/>
    <property type="match status" value="1"/>
</dbReference>
<gene>
    <name evidence="3" type="ORF">AO353_28395</name>
</gene>
<dbReference type="RefSeq" id="WP_054597965.1">
    <property type="nucleotide sequence ID" value="NZ_CP012830.1"/>
</dbReference>
<proteinExistence type="predicted"/>
<dbReference type="Gene3D" id="1.10.150.240">
    <property type="entry name" value="Putative phosphatase, domain 2"/>
    <property type="match status" value="1"/>
</dbReference>
<dbReference type="PANTHER" id="PTHR43434:SF13">
    <property type="entry name" value="PHOSPHOGLYCOLATE PHOSPHATASE"/>
    <property type="match status" value="1"/>
</dbReference>
<organism evidence="3 4">
    <name type="scientific">Pseudomonas fluorescens</name>
    <dbReference type="NCBI Taxonomy" id="294"/>
    <lineage>
        <taxon>Bacteria</taxon>
        <taxon>Pseudomonadati</taxon>
        <taxon>Pseudomonadota</taxon>
        <taxon>Gammaproteobacteria</taxon>
        <taxon>Pseudomonadales</taxon>
        <taxon>Pseudomonadaceae</taxon>
        <taxon>Pseudomonas</taxon>
    </lineage>
</organism>
<reference evidence="4" key="1">
    <citation type="submission" date="2015-09" db="EMBL/GenBank/DDBJ databases">
        <title>Whole genome sequence of Pseudomonas fluorescens FW300-N2E3.</title>
        <authorList>
            <person name="Ray J."/>
            <person name="Melnyk R."/>
            <person name="Deutschbauer A."/>
        </authorList>
    </citation>
    <scope>NUCLEOTIDE SEQUENCE [LARGE SCALE GENOMIC DNA]</scope>
    <source>
        <strain evidence="4">FW300-N2E3</strain>
    </source>
</reference>
<dbReference type="OrthoDB" id="9792518at2"/>